<evidence type="ECO:0000256" key="4">
    <source>
        <dbReference type="ARBA" id="ARBA00022505"/>
    </source>
</evidence>
<protein>
    <recommendedName>
        <fullName evidence="7">Molybdopterin molybdenumtransferase</fullName>
        <ecNumber evidence="7">2.10.1.1</ecNumber>
    </recommendedName>
</protein>
<comment type="caution">
    <text evidence="9">The sequence shown here is derived from an EMBL/GenBank/DDBJ whole genome shotgun (WGS) entry which is preliminary data.</text>
</comment>
<comment type="catalytic activity">
    <reaction evidence="6">
        <text>adenylyl-molybdopterin + molybdate = Mo-molybdopterin + AMP + H(+)</text>
        <dbReference type="Rhea" id="RHEA:35047"/>
        <dbReference type="ChEBI" id="CHEBI:15378"/>
        <dbReference type="ChEBI" id="CHEBI:36264"/>
        <dbReference type="ChEBI" id="CHEBI:62727"/>
        <dbReference type="ChEBI" id="CHEBI:71302"/>
        <dbReference type="ChEBI" id="CHEBI:456215"/>
        <dbReference type="EC" id="2.10.1.1"/>
    </reaction>
</comment>
<comment type="function">
    <text evidence="1 7">Catalyzes the insertion of molybdate into adenylated molybdopterin with the concomitant release of AMP.</text>
</comment>
<dbReference type="SUPFAM" id="SSF53218">
    <property type="entry name" value="Molybdenum cofactor biosynthesis proteins"/>
    <property type="match status" value="1"/>
</dbReference>
<keyword evidence="4 7" id="KW-0500">Molybdenum</keyword>
<dbReference type="EC" id="2.10.1.1" evidence="7"/>
<dbReference type="InterPro" id="IPR001453">
    <property type="entry name" value="MoaB/Mog_dom"/>
</dbReference>
<gene>
    <name evidence="9" type="ORF">GCM10023322_53250</name>
</gene>
<sequence>MTAAVPAGGSVAPAEGRMLPWGRARALANRLPAPLPPQEVPLAGAAGRALAAPVLARAAVPGFDNSAMDGYAVRGGGPWRVTGRILAGCPDPGALRDRTAVEIATGAPVPAGADRVVPYEDADRAGNLVSAPAVGREHIRRRGEDASPGDLLVSAGGPVTPAVMGLAASAGLDTLTVARPPRVRVLLTGDEIVRAGIPGPGQVRDALGPLLPPLLAGFGAEVTGLDLIDDTAGPLTAAMAGAAEEVVIVCGSSSVGPADHLHAALSRLAATVHVDGVACRPGRPQLLAELGGARWAVGLPGNPFAALVAAYTLPQPLIAGLTGRGLPELPSALVSGATRPLPGQTRLVPVRWGAGSAVVVAHDRSGYLGAAALADALAIIEPGWTPTTPTGLIVLR</sequence>
<dbReference type="InterPro" id="IPR005110">
    <property type="entry name" value="MoeA_linker/N"/>
</dbReference>
<comment type="pathway">
    <text evidence="2 7">Cofactor biosynthesis; molybdopterin biosynthesis.</text>
</comment>
<dbReference type="EMBL" id="BAABJQ010000018">
    <property type="protein sequence ID" value="GAA5192826.1"/>
    <property type="molecule type" value="Genomic_DNA"/>
</dbReference>
<dbReference type="InterPro" id="IPR038987">
    <property type="entry name" value="MoeA-like"/>
</dbReference>
<dbReference type="InterPro" id="IPR036688">
    <property type="entry name" value="MoeA_C_domain_IV_sf"/>
</dbReference>
<dbReference type="Gene3D" id="3.40.980.10">
    <property type="entry name" value="MoaB/Mog-like domain"/>
    <property type="match status" value="1"/>
</dbReference>
<keyword evidence="7" id="KW-0479">Metal-binding</keyword>
<keyword evidence="5 7" id="KW-0501">Molybdenum cofactor biosynthesis</keyword>
<accession>A0ABP9S8M9</accession>
<comment type="similarity">
    <text evidence="3 7">Belongs to the MoeA family.</text>
</comment>
<dbReference type="PANTHER" id="PTHR10192">
    <property type="entry name" value="MOLYBDOPTERIN BIOSYNTHESIS PROTEIN"/>
    <property type="match status" value="1"/>
</dbReference>
<reference evidence="10" key="1">
    <citation type="journal article" date="2019" name="Int. J. Syst. Evol. Microbiol.">
        <title>The Global Catalogue of Microorganisms (GCM) 10K type strain sequencing project: providing services to taxonomists for standard genome sequencing and annotation.</title>
        <authorList>
            <consortium name="The Broad Institute Genomics Platform"/>
            <consortium name="The Broad Institute Genome Sequencing Center for Infectious Disease"/>
            <person name="Wu L."/>
            <person name="Ma J."/>
        </authorList>
    </citation>
    <scope>NUCLEOTIDE SEQUENCE [LARGE SCALE GENOMIC DNA]</scope>
    <source>
        <strain evidence="10">JCM 18304</strain>
    </source>
</reference>
<dbReference type="Gene3D" id="3.90.105.10">
    <property type="entry name" value="Molybdopterin biosynthesis moea protein, domain 2"/>
    <property type="match status" value="1"/>
</dbReference>
<evidence type="ECO:0000256" key="6">
    <source>
        <dbReference type="ARBA" id="ARBA00047317"/>
    </source>
</evidence>
<evidence type="ECO:0000256" key="2">
    <source>
        <dbReference type="ARBA" id="ARBA00005046"/>
    </source>
</evidence>
<evidence type="ECO:0000313" key="9">
    <source>
        <dbReference type="EMBL" id="GAA5192826.1"/>
    </source>
</evidence>
<dbReference type="Proteomes" id="UP001501570">
    <property type="component" value="Unassembled WGS sequence"/>
</dbReference>
<evidence type="ECO:0000313" key="10">
    <source>
        <dbReference type="Proteomes" id="UP001501570"/>
    </source>
</evidence>
<dbReference type="PANTHER" id="PTHR10192:SF5">
    <property type="entry name" value="GEPHYRIN"/>
    <property type="match status" value="1"/>
</dbReference>
<dbReference type="CDD" id="cd00887">
    <property type="entry name" value="MoeA"/>
    <property type="match status" value="1"/>
</dbReference>
<comment type="cofactor">
    <cofactor evidence="7">
        <name>Mg(2+)</name>
        <dbReference type="ChEBI" id="CHEBI:18420"/>
    </cofactor>
</comment>
<proteinExistence type="inferred from homology"/>
<keyword evidence="7" id="KW-0460">Magnesium</keyword>
<dbReference type="SMART" id="SM00852">
    <property type="entry name" value="MoCF_biosynth"/>
    <property type="match status" value="1"/>
</dbReference>
<dbReference type="InterPro" id="IPR036425">
    <property type="entry name" value="MoaB/Mog-like_dom_sf"/>
</dbReference>
<dbReference type="Pfam" id="PF03453">
    <property type="entry name" value="MoeA_N"/>
    <property type="match status" value="1"/>
</dbReference>
<evidence type="ECO:0000256" key="5">
    <source>
        <dbReference type="ARBA" id="ARBA00023150"/>
    </source>
</evidence>
<dbReference type="RefSeq" id="WP_345634075.1">
    <property type="nucleotide sequence ID" value="NZ_BAABJQ010000018.1"/>
</dbReference>
<dbReference type="InterPro" id="IPR036135">
    <property type="entry name" value="MoeA_linker/N_sf"/>
</dbReference>
<dbReference type="Pfam" id="PF00994">
    <property type="entry name" value="MoCF_biosynth"/>
    <property type="match status" value="1"/>
</dbReference>
<evidence type="ECO:0000259" key="8">
    <source>
        <dbReference type="SMART" id="SM00852"/>
    </source>
</evidence>
<dbReference type="SUPFAM" id="SSF63882">
    <property type="entry name" value="MoeA N-terminal region -like"/>
    <property type="match status" value="1"/>
</dbReference>
<dbReference type="Gene3D" id="2.170.190.11">
    <property type="entry name" value="Molybdopterin biosynthesis moea protein, domain 3"/>
    <property type="match status" value="1"/>
</dbReference>
<keyword evidence="10" id="KW-1185">Reference proteome</keyword>
<dbReference type="PROSITE" id="PS01079">
    <property type="entry name" value="MOCF_BIOSYNTHESIS_2"/>
    <property type="match status" value="1"/>
</dbReference>
<organism evidence="9 10">
    <name type="scientific">Rugosimonospora acidiphila</name>
    <dbReference type="NCBI Taxonomy" id="556531"/>
    <lineage>
        <taxon>Bacteria</taxon>
        <taxon>Bacillati</taxon>
        <taxon>Actinomycetota</taxon>
        <taxon>Actinomycetes</taxon>
        <taxon>Micromonosporales</taxon>
        <taxon>Micromonosporaceae</taxon>
        <taxon>Rugosimonospora</taxon>
    </lineage>
</organism>
<feature type="domain" description="MoaB/Mog" evidence="8">
    <location>
        <begin position="184"/>
        <end position="320"/>
    </location>
</feature>
<evidence type="ECO:0000256" key="3">
    <source>
        <dbReference type="ARBA" id="ARBA00010763"/>
    </source>
</evidence>
<name>A0ABP9S8M9_9ACTN</name>
<evidence type="ECO:0000256" key="7">
    <source>
        <dbReference type="RuleBase" id="RU365090"/>
    </source>
</evidence>
<evidence type="ECO:0000256" key="1">
    <source>
        <dbReference type="ARBA" id="ARBA00002901"/>
    </source>
</evidence>
<dbReference type="Gene3D" id="2.40.340.10">
    <property type="entry name" value="MoeA, C-terminal, domain IV"/>
    <property type="match status" value="1"/>
</dbReference>
<dbReference type="InterPro" id="IPR008284">
    <property type="entry name" value="MoCF_biosynth_CS"/>
</dbReference>
<keyword evidence="7" id="KW-0808">Transferase</keyword>